<evidence type="ECO:0000256" key="1">
    <source>
        <dbReference type="SAM" id="Phobius"/>
    </source>
</evidence>
<dbReference type="EMBL" id="LT607754">
    <property type="protein sequence ID" value="SCG60637.1"/>
    <property type="molecule type" value="Genomic_DNA"/>
</dbReference>
<evidence type="ECO:0000313" key="2">
    <source>
        <dbReference type="EMBL" id="SCG60637.1"/>
    </source>
</evidence>
<dbReference type="Proteomes" id="UP000198221">
    <property type="component" value="Chromosome I"/>
</dbReference>
<keyword evidence="1" id="KW-1133">Transmembrane helix</keyword>
<keyword evidence="1" id="KW-0472">Membrane</keyword>
<reference evidence="3" key="1">
    <citation type="submission" date="2016-06" db="EMBL/GenBank/DDBJ databases">
        <authorList>
            <person name="Varghese N."/>
            <person name="Submissions Spin"/>
        </authorList>
    </citation>
    <scope>NUCLEOTIDE SEQUENCE [LARGE SCALE GENOMIC DNA]</scope>
    <source>
        <strain evidence="3">DSM 43819</strain>
    </source>
</reference>
<protein>
    <submittedName>
        <fullName evidence="2">Uncharacterized protein</fullName>
    </submittedName>
</protein>
<keyword evidence="3" id="KW-1185">Reference proteome</keyword>
<name>A0A1C5IQM3_9ACTN</name>
<evidence type="ECO:0000313" key="3">
    <source>
        <dbReference type="Proteomes" id="UP000198221"/>
    </source>
</evidence>
<sequence length="57" mass="6165">MAVLYFLIVVAVLLLVYAGVLVSFVRKGRKIPPQAYLVLALLNGLILAAVIAWAIAR</sequence>
<gene>
    <name evidence="2" type="ORF">GA0070613_3272</name>
</gene>
<dbReference type="AlphaFoldDB" id="A0A1C5IQM3"/>
<accession>A0A1C5IQM3</accession>
<proteinExistence type="predicted"/>
<feature type="transmembrane region" description="Helical" evidence="1">
    <location>
        <begin position="36"/>
        <end position="56"/>
    </location>
</feature>
<keyword evidence="1" id="KW-0812">Transmembrane</keyword>
<organism evidence="2 3">
    <name type="scientific">Micromonospora inositola</name>
    <dbReference type="NCBI Taxonomy" id="47865"/>
    <lineage>
        <taxon>Bacteria</taxon>
        <taxon>Bacillati</taxon>
        <taxon>Actinomycetota</taxon>
        <taxon>Actinomycetes</taxon>
        <taxon>Micromonosporales</taxon>
        <taxon>Micromonosporaceae</taxon>
        <taxon>Micromonospora</taxon>
    </lineage>
</organism>
<feature type="transmembrane region" description="Helical" evidence="1">
    <location>
        <begin position="6"/>
        <end position="24"/>
    </location>
</feature>